<feature type="signal peptide" evidence="1">
    <location>
        <begin position="1"/>
        <end position="22"/>
    </location>
</feature>
<accession>A0ABN0W908</accession>
<sequence length="498" mass="55128">MKRTLSLLIMFLLVLSPFTAFAGSLGKGDPEGTPGQWYLGSTPSYVDPAKSPIVFVHGLNSSATTWWVENDMYDIAYNNGYETAFIDLYPTENMWDNGQLLASKLQDIYNHFGEKVVVVAHSKGGIDTQSALVHYGAYPYVHRVITLSSPHHGSQLADLAYSSWAGWLGDILGGKNNATYSLQTGYMATFRSQTDNHYNVNRVPFYTFGGTGWGSFGSSLYWGGLYLSSYGSNDGAVTVQSSRLPYATEIAVRDWNHSEIREGSSTFNYFESYLYEAGLHSLTSNIAEISNDTAVSTYYRGGSYSNKTKEVFVVEDKVSEITIDWMSDQKDTSLNLVAPDGKIYSTFSIEEDSTSVFAGAYHHSIQIPNPTPGEWRVEAQSKKENYLLNVNFKDGVNHDLDVSISKLLDVTVQSNGNAFEKGKINTTISVEYYKNGKLKSQKVKLSNKDGEPKVSIPHLGEGIYNLTVDIEGKSAKGTSFNRTFVKSVFIDKDGNMIE</sequence>
<dbReference type="Pfam" id="PF07819">
    <property type="entry name" value="PGAP1"/>
    <property type="match status" value="1"/>
</dbReference>
<reference evidence="3 4" key="1">
    <citation type="journal article" date="2019" name="Int. J. Syst. Evol. Microbiol.">
        <title>The Global Catalogue of Microorganisms (GCM) 10K type strain sequencing project: providing services to taxonomists for standard genome sequencing and annotation.</title>
        <authorList>
            <consortium name="The Broad Institute Genomics Platform"/>
            <consortium name="The Broad Institute Genome Sequencing Center for Infectious Disease"/>
            <person name="Wu L."/>
            <person name="Ma J."/>
        </authorList>
    </citation>
    <scope>NUCLEOTIDE SEQUENCE [LARGE SCALE GENOMIC DNA]</scope>
    <source>
        <strain evidence="3 4">JCM 9731</strain>
    </source>
</reference>
<evidence type="ECO:0000256" key="1">
    <source>
        <dbReference type="SAM" id="SignalP"/>
    </source>
</evidence>
<dbReference type="Proteomes" id="UP001500782">
    <property type="component" value="Unassembled WGS sequence"/>
</dbReference>
<dbReference type="SUPFAM" id="SSF53474">
    <property type="entry name" value="alpha/beta-Hydrolases"/>
    <property type="match status" value="1"/>
</dbReference>
<evidence type="ECO:0000259" key="2">
    <source>
        <dbReference type="Pfam" id="PF07819"/>
    </source>
</evidence>
<evidence type="ECO:0000313" key="4">
    <source>
        <dbReference type="Proteomes" id="UP001500782"/>
    </source>
</evidence>
<keyword evidence="1" id="KW-0732">Signal</keyword>
<dbReference type="EMBL" id="BAAADJ010000021">
    <property type="protein sequence ID" value="GAA0329363.1"/>
    <property type="molecule type" value="Genomic_DNA"/>
</dbReference>
<evidence type="ECO:0000313" key="3">
    <source>
        <dbReference type="EMBL" id="GAA0329363.1"/>
    </source>
</evidence>
<gene>
    <name evidence="3" type="ORF">GCM10008967_19830</name>
</gene>
<name>A0ABN0W908_9BACI</name>
<protein>
    <recommendedName>
        <fullName evidence="2">GPI inositol-deacylase PGAP1-like alpha/beta domain-containing protein</fullName>
    </recommendedName>
</protein>
<feature type="domain" description="GPI inositol-deacylase PGAP1-like alpha/beta" evidence="2">
    <location>
        <begin position="104"/>
        <end position="156"/>
    </location>
</feature>
<organism evidence="3 4">
    <name type="scientific">Bacillus carboniphilus</name>
    <dbReference type="NCBI Taxonomy" id="86663"/>
    <lineage>
        <taxon>Bacteria</taxon>
        <taxon>Bacillati</taxon>
        <taxon>Bacillota</taxon>
        <taxon>Bacilli</taxon>
        <taxon>Bacillales</taxon>
        <taxon>Bacillaceae</taxon>
        <taxon>Bacillus</taxon>
    </lineage>
</organism>
<comment type="caution">
    <text evidence="3">The sequence shown here is derived from an EMBL/GenBank/DDBJ whole genome shotgun (WGS) entry which is preliminary data.</text>
</comment>
<dbReference type="PANTHER" id="PTHR37946:SF1">
    <property type="entry name" value="SLL1969 PROTEIN"/>
    <property type="match status" value="1"/>
</dbReference>
<dbReference type="PANTHER" id="PTHR37946">
    <property type="entry name" value="SLL1969 PROTEIN"/>
    <property type="match status" value="1"/>
</dbReference>
<proteinExistence type="predicted"/>
<dbReference type="InterPro" id="IPR012908">
    <property type="entry name" value="PGAP1-ab_dom-like"/>
</dbReference>
<dbReference type="Gene3D" id="3.40.50.1820">
    <property type="entry name" value="alpha/beta hydrolase"/>
    <property type="match status" value="1"/>
</dbReference>
<dbReference type="InterPro" id="IPR029058">
    <property type="entry name" value="AB_hydrolase_fold"/>
</dbReference>
<dbReference type="RefSeq" id="WP_343798675.1">
    <property type="nucleotide sequence ID" value="NZ_BAAADJ010000021.1"/>
</dbReference>
<keyword evidence="4" id="KW-1185">Reference proteome</keyword>
<feature type="chain" id="PRO_5046885445" description="GPI inositol-deacylase PGAP1-like alpha/beta domain-containing protein" evidence="1">
    <location>
        <begin position="23"/>
        <end position="498"/>
    </location>
</feature>